<evidence type="ECO:0000256" key="1">
    <source>
        <dbReference type="SAM" id="MobiDB-lite"/>
    </source>
</evidence>
<protein>
    <submittedName>
        <fullName evidence="2">Uncharacterized protein</fullName>
    </submittedName>
</protein>
<sequence>MYGPPPIAPSSTPSMLRSPSAFQVEKVARTPAAPPSFPLPPETGPGADERDEMIVYRETVNKMLGIKAKQFAVMGRVPCDSSQLVLFFRSKSGITHSLDFPINVLEDTPPALDVLIAACRPHQTSDLDAYGDRESLFFPPNLPLTISLEIANQPILDAVQNSLFPNLPPGSRLSVLRDKLEVVVSGGRMGRQPISLRNDGRSATIILTLPVRYRGGGVIVIEPSLGETETFGGRGGKNGDLDWVAFLGDCDYEIDMVQSGCRVSISYGVYIRGGGPAQNIGSPNTSLGLGLGPNFVNSMGGLNGGNGGGDRYSLINPSDNFFDSLTPILNMSRGKKLGFFLNHSYNVDPSQVLAETLVPQLKGGDALLYQAFKMYKLAPELQWTAGGYVWPTDMTIQFSTEDITNGHPKAKSIMNTSRMPGFNVQRGYGVPSREEHVPPVRGAFSSSHHSHGSGPGELGETEADILRMRVEEAGGVPLVDADIQVCTESESSPRHSPYGAPRMNNSMPQPQPQTPVNPAGVEHVYFVSAGELQKLVVNTLLVVYVP</sequence>
<organism evidence="2 3">
    <name type="scientific">Agaricus bisporus var. burnettii</name>
    <dbReference type="NCBI Taxonomy" id="192524"/>
    <lineage>
        <taxon>Eukaryota</taxon>
        <taxon>Fungi</taxon>
        <taxon>Dikarya</taxon>
        <taxon>Basidiomycota</taxon>
        <taxon>Agaricomycotina</taxon>
        <taxon>Agaricomycetes</taxon>
        <taxon>Agaricomycetidae</taxon>
        <taxon>Agaricales</taxon>
        <taxon>Agaricineae</taxon>
        <taxon>Agaricaceae</taxon>
        <taxon>Agaricus</taxon>
    </lineage>
</organism>
<evidence type="ECO:0000313" key="2">
    <source>
        <dbReference type="EMBL" id="KAF7762426.1"/>
    </source>
</evidence>
<feature type="region of interest" description="Disordered" evidence="1">
    <location>
        <begin position="1"/>
        <end position="48"/>
    </location>
</feature>
<proteinExistence type="predicted"/>
<comment type="caution">
    <text evidence="2">The sequence shown here is derived from an EMBL/GenBank/DDBJ whole genome shotgun (WGS) entry which is preliminary data.</text>
</comment>
<accession>A0A8H7C5P4</accession>
<dbReference type="Proteomes" id="UP000629468">
    <property type="component" value="Unassembled WGS sequence"/>
</dbReference>
<dbReference type="EMBL" id="JABXXO010000012">
    <property type="protein sequence ID" value="KAF7762426.1"/>
    <property type="molecule type" value="Genomic_DNA"/>
</dbReference>
<dbReference type="AlphaFoldDB" id="A0A8H7C5P4"/>
<name>A0A8H7C5P4_AGABI</name>
<feature type="compositionally biased region" description="Polar residues" evidence="1">
    <location>
        <begin position="9"/>
        <end position="21"/>
    </location>
</feature>
<reference evidence="2 3" key="1">
    <citation type="journal article" name="Sci. Rep.">
        <title>Telomere-to-telomere assembled and centromere annotated genomes of the two main subspecies of the button mushroom Agaricus bisporus reveal especially polymorphic chromosome ends.</title>
        <authorList>
            <person name="Sonnenberg A.S.M."/>
            <person name="Sedaghat-Telgerd N."/>
            <person name="Lavrijssen B."/>
            <person name="Ohm R.A."/>
            <person name="Hendrickx P.M."/>
            <person name="Scholtmeijer K."/>
            <person name="Baars J.J.P."/>
            <person name="van Peer A."/>
        </authorList>
    </citation>
    <scope>NUCLEOTIDE SEQUENCE [LARGE SCALE GENOMIC DNA]</scope>
    <source>
        <strain evidence="2 3">H119_p4</strain>
    </source>
</reference>
<gene>
    <name evidence="2" type="ORF">Agabi119p4_9019</name>
</gene>
<evidence type="ECO:0000313" key="3">
    <source>
        <dbReference type="Proteomes" id="UP000629468"/>
    </source>
</evidence>
<feature type="region of interest" description="Disordered" evidence="1">
    <location>
        <begin position="489"/>
        <end position="515"/>
    </location>
</feature>
<feature type="compositionally biased region" description="Pro residues" evidence="1">
    <location>
        <begin position="32"/>
        <end position="43"/>
    </location>
</feature>